<dbReference type="Gene3D" id="2.60.40.1250">
    <property type="entry name" value="Thiol:disulfide interchange protein DsbD, N-terminal domain"/>
    <property type="match status" value="1"/>
</dbReference>
<evidence type="ECO:0000256" key="1">
    <source>
        <dbReference type="ARBA" id="ARBA00004141"/>
    </source>
</evidence>
<protein>
    <recommendedName>
        <fullName evidence="9">Thiol:disulfide interchange protein DsbD N-terminal domain-containing protein</fullName>
    </recommendedName>
</protein>
<feature type="non-terminal residue" evidence="8">
    <location>
        <position position="375"/>
    </location>
</feature>
<feature type="domain" description="Cytochrome C biogenesis protein transmembrane" evidence="6">
    <location>
        <begin position="191"/>
        <end position="367"/>
    </location>
</feature>
<keyword evidence="2 5" id="KW-0812">Transmembrane</keyword>
<dbReference type="GO" id="GO:0016020">
    <property type="term" value="C:membrane"/>
    <property type="evidence" value="ECO:0007669"/>
    <property type="project" value="UniProtKB-SubCell"/>
</dbReference>
<evidence type="ECO:0000256" key="4">
    <source>
        <dbReference type="ARBA" id="ARBA00023136"/>
    </source>
</evidence>
<sequence length="375" mass="41100">MKQIIITIIILMSSIWGQFESPVTLSAKMESIARAGEVANVVVTAKMDSEWKIYALRDQGKGPIATRIAVVGEIIKESGMVLEKEPIEKYDDGFLTITKTHQGGAVFTAPILLNDDVTPGTYDLKVSVLFQVCNESLCYPPKEEFLTVPLTIEPGDPREDRLDMVLVADVFDKSGNINLEAAIDQGFFSFVLLAISMGFLALLTPCVFPMIPITVSFFTHQGEVGQGKPLNNALIYTLGIIATFSILGFILALTLGASGANQLAANPWVNLFIAALFIYFALSLFGMYEIELPEKLRQFSLKQEGRGGVIGTLFMAVTFTLTSFTCTVQFVGLLLVAASQGQWFWPMIGMVVFSGAFAFPFFFLALFPQYLAKMP</sequence>
<accession>A0A382KW80</accession>
<dbReference type="Pfam" id="PF02683">
    <property type="entry name" value="DsbD_TM"/>
    <property type="match status" value="1"/>
</dbReference>
<feature type="transmembrane region" description="Helical" evidence="5">
    <location>
        <begin position="268"/>
        <end position="288"/>
    </location>
</feature>
<feature type="transmembrane region" description="Helical" evidence="5">
    <location>
        <begin position="233"/>
        <end position="256"/>
    </location>
</feature>
<evidence type="ECO:0008006" key="9">
    <source>
        <dbReference type="Google" id="ProtNLM"/>
    </source>
</evidence>
<evidence type="ECO:0000256" key="2">
    <source>
        <dbReference type="ARBA" id="ARBA00022692"/>
    </source>
</evidence>
<dbReference type="GO" id="GO:0015035">
    <property type="term" value="F:protein-disulfide reductase activity"/>
    <property type="evidence" value="ECO:0007669"/>
    <property type="project" value="TreeGrafter"/>
</dbReference>
<gene>
    <name evidence="8" type="ORF">METZ01_LOCUS280657</name>
</gene>
<dbReference type="GO" id="GO:0045454">
    <property type="term" value="P:cell redox homeostasis"/>
    <property type="evidence" value="ECO:0007669"/>
    <property type="project" value="TreeGrafter"/>
</dbReference>
<feature type="transmembrane region" description="Helical" evidence="5">
    <location>
        <begin position="187"/>
        <end position="212"/>
    </location>
</feature>
<proteinExistence type="predicted"/>
<evidence type="ECO:0000259" key="6">
    <source>
        <dbReference type="Pfam" id="PF02683"/>
    </source>
</evidence>
<feature type="domain" description="Thiol:disulfide interchange protein DsbD N-terminal" evidence="7">
    <location>
        <begin position="35"/>
        <end position="147"/>
    </location>
</feature>
<evidence type="ECO:0000256" key="3">
    <source>
        <dbReference type="ARBA" id="ARBA00022989"/>
    </source>
</evidence>
<dbReference type="PANTHER" id="PTHR32234:SF0">
    <property type="entry name" value="THIOL:DISULFIDE INTERCHANGE PROTEIN DSBD"/>
    <property type="match status" value="1"/>
</dbReference>
<evidence type="ECO:0000313" key="8">
    <source>
        <dbReference type="EMBL" id="SVC27803.1"/>
    </source>
</evidence>
<keyword evidence="3 5" id="KW-1133">Transmembrane helix</keyword>
<evidence type="ECO:0000259" key="7">
    <source>
        <dbReference type="Pfam" id="PF11412"/>
    </source>
</evidence>
<dbReference type="AlphaFoldDB" id="A0A382KW80"/>
<dbReference type="Pfam" id="PF11412">
    <property type="entry name" value="DsbD_N"/>
    <property type="match status" value="1"/>
</dbReference>
<dbReference type="InterPro" id="IPR036929">
    <property type="entry name" value="DsbDN_sf"/>
</dbReference>
<feature type="transmembrane region" description="Helical" evidence="5">
    <location>
        <begin position="309"/>
        <end position="337"/>
    </location>
</feature>
<keyword evidence="4 5" id="KW-0472">Membrane</keyword>
<name>A0A382KW80_9ZZZZ</name>
<dbReference type="PANTHER" id="PTHR32234">
    <property type="entry name" value="THIOL:DISULFIDE INTERCHANGE PROTEIN DSBD"/>
    <property type="match status" value="1"/>
</dbReference>
<dbReference type="InterPro" id="IPR003834">
    <property type="entry name" value="Cyt_c_assmbl_TM_dom"/>
</dbReference>
<reference evidence="8" key="1">
    <citation type="submission" date="2018-05" db="EMBL/GenBank/DDBJ databases">
        <authorList>
            <person name="Lanie J.A."/>
            <person name="Ng W.-L."/>
            <person name="Kazmierczak K.M."/>
            <person name="Andrzejewski T.M."/>
            <person name="Davidsen T.M."/>
            <person name="Wayne K.J."/>
            <person name="Tettelin H."/>
            <person name="Glass J.I."/>
            <person name="Rusch D."/>
            <person name="Podicherti R."/>
            <person name="Tsui H.-C.T."/>
            <person name="Winkler M.E."/>
        </authorList>
    </citation>
    <scope>NUCLEOTIDE SEQUENCE</scope>
</reference>
<comment type="subcellular location">
    <subcellularLocation>
        <location evidence="1">Membrane</location>
        <topology evidence="1">Multi-pass membrane protein</topology>
    </subcellularLocation>
</comment>
<organism evidence="8">
    <name type="scientific">marine metagenome</name>
    <dbReference type="NCBI Taxonomy" id="408172"/>
    <lineage>
        <taxon>unclassified sequences</taxon>
        <taxon>metagenomes</taxon>
        <taxon>ecological metagenomes</taxon>
    </lineage>
</organism>
<feature type="transmembrane region" description="Helical" evidence="5">
    <location>
        <begin position="343"/>
        <end position="367"/>
    </location>
</feature>
<dbReference type="GO" id="GO:0017004">
    <property type="term" value="P:cytochrome complex assembly"/>
    <property type="evidence" value="ECO:0007669"/>
    <property type="project" value="InterPro"/>
</dbReference>
<dbReference type="InterPro" id="IPR028250">
    <property type="entry name" value="DsbDN"/>
</dbReference>
<dbReference type="EMBL" id="UINC01082748">
    <property type="protein sequence ID" value="SVC27803.1"/>
    <property type="molecule type" value="Genomic_DNA"/>
</dbReference>
<evidence type="ECO:0000256" key="5">
    <source>
        <dbReference type="SAM" id="Phobius"/>
    </source>
</evidence>